<keyword evidence="4" id="KW-0418">Kinase</keyword>
<dbReference type="AlphaFoldDB" id="A0A0M6WVZ7"/>
<dbReference type="RefSeq" id="WP_021922188.1">
    <property type="nucleotide sequence ID" value="NZ_CAKZTK010000014.1"/>
</dbReference>
<dbReference type="SUPFAM" id="SSF55874">
    <property type="entry name" value="ATPase domain of HSP90 chaperone/DNA topoisomerase II/histidine kinase"/>
    <property type="match status" value="1"/>
</dbReference>
<dbReference type="OrthoDB" id="9815750at2"/>
<dbReference type="InterPro" id="IPR003594">
    <property type="entry name" value="HATPase_dom"/>
</dbReference>
<keyword evidence="4" id="KW-0808">Transferase</keyword>
<protein>
    <recommendedName>
        <fullName evidence="2">histidine kinase</fullName>
        <ecNumber evidence="2">2.7.13.3</ecNumber>
    </recommendedName>
</protein>
<dbReference type="EMBL" id="CVRS01000095">
    <property type="protein sequence ID" value="CRL41820.1"/>
    <property type="molecule type" value="Genomic_DNA"/>
</dbReference>
<organism evidence="7 8">
    <name type="scientific">Roseburia inulinivorans</name>
    <dbReference type="NCBI Taxonomy" id="360807"/>
    <lineage>
        <taxon>Bacteria</taxon>
        <taxon>Bacillati</taxon>
        <taxon>Bacillota</taxon>
        <taxon>Clostridia</taxon>
        <taxon>Lachnospirales</taxon>
        <taxon>Lachnospiraceae</taxon>
        <taxon>Roseburia</taxon>
    </lineage>
</organism>
<evidence type="ECO:0000313" key="8">
    <source>
        <dbReference type="Proteomes" id="UP000049828"/>
    </source>
</evidence>
<proteinExistence type="predicted"/>
<dbReference type="STRING" id="360807.ERS852392_00139"/>
<dbReference type="InterPro" id="IPR036890">
    <property type="entry name" value="HATPase_C_sf"/>
</dbReference>
<reference evidence="8" key="1">
    <citation type="submission" date="2015-05" db="EMBL/GenBank/DDBJ databases">
        <authorList>
            <consortium name="Pathogen Informatics"/>
        </authorList>
    </citation>
    <scope>NUCLEOTIDE SEQUENCE [LARGE SCALE GENOMIC DNA]</scope>
    <source>
        <strain evidence="8">L1-83</strain>
    </source>
</reference>
<evidence type="ECO:0000256" key="3">
    <source>
        <dbReference type="ARBA" id="ARBA00022553"/>
    </source>
</evidence>
<dbReference type="Gene3D" id="3.30.565.10">
    <property type="entry name" value="Histidine kinase-like ATPase, C-terminal domain"/>
    <property type="match status" value="1"/>
</dbReference>
<dbReference type="EC" id="2.7.13.3" evidence="2"/>
<keyword evidence="8" id="KW-1185">Reference proteome</keyword>
<dbReference type="Proteomes" id="UP000049828">
    <property type="component" value="Unassembled WGS sequence"/>
</dbReference>
<name>A0A0M6WVZ7_9FIRM</name>
<dbReference type="Pfam" id="PF02518">
    <property type="entry name" value="HATPase_c"/>
    <property type="match status" value="1"/>
</dbReference>
<dbReference type="PRINTS" id="PR00344">
    <property type="entry name" value="BCTRLSENSOR"/>
</dbReference>
<keyword evidence="5" id="KW-0902">Two-component regulatory system</keyword>
<evidence type="ECO:0000256" key="4">
    <source>
        <dbReference type="ARBA" id="ARBA00022777"/>
    </source>
</evidence>
<dbReference type="SMART" id="SM00387">
    <property type="entry name" value="HATPase_c"/>
    <property type="match status" value="1"/>
</dbReference>
<dbReference type="PROSITE" id="PS50109">
    <property type="entry name" value="HIS_KIN"/>
    <property type="match status" value="1"/>
</dbReference>
<dbReference type="PANTHER" id="PTHR43547">
    <property type="entry name" value="TWO-COMPONENT HISTIDINE KINASE"/>
    <property type="match status" value="1"/>
</dbReference>
<dbReference type="InterPro" id="IPR005467">
    <property type="entry name" value="His_kinase_dom"/>
</dbReference>
<sequence length="215" mass="23845">MLNSEDYLNIFHEIKNSITLISSSLQLVEKKHPEVSDFAYWAETMSEITSLRNMVTELSSARLCDHLNLRHVNLYDYMEDIHDSISAFAALDFHCNIITEENLPEIDIDPQLLKQALINLLKNAYEAMDKSGTVIIRVSSENDVVLIAVTDYGGGLDPAFADSIFEPFITSKNGGSGLGLVITKQIVESHHGTIHCDSRPGDGCTFTLTLPLTQS</sequence>
<gene>
    <name evidence="7" type="ORF">RIL183_29801</name>
</gene>
<comment type="catalytic activity">
    <reaction evidence="1">
        <text>ATP + protein L-histidine = ADP + protein N-phospho-L-histidine.</text>
        <dbReference type="EC" id="2.7.13.3"/>
    </reaction>
</comment>
<evidence type="ECO:0000256" key="5">
    <source>
        <dbReference type="ARBA" id="ARBA00023012"/>
    </source>
</evidence>
<evidence type="ECO:0000313" key="7">
    <source>
        <dbReference type="EMBL" id="CRL41820.1"/>
    </source>
</evidence>
<evidence type="ECO:0000256" key="2">
    <source>
        <dbReference type="ARBA" id="ARBA00012438"/>
    </source>
</evidence>
<feature type="domain" description="Histidine kinase" evidence="6">
    <location>
        <begin position="9"/>
        <end position="214"/>
    </location>
</feature>
<dbReference type="PANTHER" id="PTHR43547:SF2">
    <property type="entry name" value="HYBRID SIGNAL TRANSDUCTION HISTIDINE KINASE C"/>
    <property type="match status" value="1"/>
</dbReference>
<evidence type="ECO:0000256" key="1">
    <source>
        <dbReference type="ARBA" id="ARBA00000085"/>
    </source>
</evidence>
<keyword evidence="3" id="KW-0597">Phosphoprotein</keyword>
<evidence type="ECO:0000259" key="6">
    <source>
        <dbReference type="PROSITE" id="PS50109"/>
    </source>
</evidence>
<dbReference type="GO" id="GO:0000155">
    <property type="term" value="F:phosphorelay sensor kinase activity"/>
    <property type="evidence" value="ECO:0007669"/>
    <property type="project" value="TreeGrafter"/>
</dbReference>
<accession>A0A0M6WVZ7</accession>
<dbReference type="InterPro" id="IPR004358">
    <property type="entry name" value="Sig_transdc_His_kin-like_C"/>
</dbReference>